<dbReference type="InterPro" id="IPR029060">
    <property type="entry name" value="PIN-like_dom_sf"/>
</dbReference>
<keyword evidence="5" id="KW-0378">Hydrolase</keyword>
<dbReference type="EMBL" id="FNPK01000047">
    <property type="protein sequence ID" value="SDY88470.1"/>
    <property type="molecule type" value="Genomic_DNA"/>
</dbReference>
<keyword evidence="2" id="KW-1277">Toxin-antitoxin system</keyword>
<keyword evidence="4" id="KW-0479">Metal-binding</keyword>
<feature type="domain" description="PIN" evidence="8">
    <location>
        <begin position="3"/>
        <end position="123"/>
    </location>
</feature>
<evidence type="ECO:0000256" key="4">
    <source>
        <dbReference type="ARBA" id="ARBA00022723"/>
    </source>
</evidence>
<keyword evidence="10" id="KW-1185">Reference proteome</keyword>
<dbReference type="Gene3D" id="3.40.50.1010">
    <property type="entry name" value="5'-nuclease"/>
    <property type="match status" value="1"/>
</dbReference>
<comment type="cofactor">
    <cofactor evidence="1">
        <name>Mg(2+)</name>
        <dbReference type="ChEBI" id="CHEBI:18420"/>
    </cofactor>
</comment>
<dbReference type="GO" id="GO:0016787">
    <property type="term" value="F:hydrolase activity"/>
    <property type="evidence" value="ECO:0007669"/>
    <property type="project" value="UniProtKB-KW"/>
</dbReference>
<evidence type="ECO:0000256" key="1">
    <source>
        <dbReference type="ARBA" id="ARBA00001946"/>
    </source>
</evidence>
<keyword evidence="3" id="KW-0540">Nuclease</keyword>
<evidence type="ECO:0000256" key="2">
    <source>
        <dbReference type="ARBA" id="ARBA00022649"/>
    </source>
</evidence>
<dbReference type="GO" id="GO:0046872">
    <property type="term" value="F:metal ion binding"/>
    <property type="evidence" value="ECO:0007669"/>
    <property type="project" value="UniProtKB-KW"/>
</dbReference>
<evidence type="ECO:0000256" key="5">
    <source>
        <dbReference type="ARBA" id="ARBA00022801"/>
    </source>
</evidence>
<dbReference type="AlphaFoldDB" id="A0A1H3NIF6"/>
<dbReference type="CDD" id="cd18740">
    <property type="entry name" value="PIN_VapC4-5_FitB-like"/>
    <property type="match status" value="1"/>
</dbReference>
<dbReference type="STRING" id="595670.SAMN05421643_1479"/>
<dbReference type="InterPro" id="IPR002716">
    <property type="entry name" value="PIN_dom"/>
</dbReference>
<evidence type="ECO:0000259" key="8">
    <source>
        <dbReference type="Pfam" id="PF01850"/>
    </source>
</evidence>
<dbReference type="SUPFAM" id="SSF88723">
    <property type="entry name" value="PIN domain-like"/>
    <property type="match status" value="1"/>
</dbReference>
<reference evidence="10" key="1">
    <citation type="submission" date="2016-10" db="EMBL/GenBank/DDBJ databases">
        <authorList>
            <person name="Varghese N."/>
            <person name="Submissions S."/>
        </authorList>
    </citation>
    <scope>NUCLEOTIDE SEQUENCE [LARGE SCALE GENOMIC DNA]</scope>
    <source>
        <strain evidence="10">ANC 5109</strain>
    </source>
</reference>
<dbReference type="PANTHER" id="PTHR33653:SF1">
    <property type="entry name" value="RIBONUCLEASE VAPC2"/>
    <property type="match status" value="1"/>
</dbReference>
<keyword evidence="6" id="KW-0460">Magnesium</keyword>
<dbReference type="InterPro" id="IPR050556">
    <property type="entry name" value="Type_II_TA_system_RNase"/>
</dbReference>
<accession>A0A1H3NIF6</accession>
<dbReference type="Pfam" id="PF01850">
    <property type="entry name" value="PIN"/>
    <property type="match status" value="1"/>
</dbReference>
<organism evidence="9 10">
    <name type="scientific">Acinetobacter kyonggiensis</name>
    <dbReference type="NCBI Taxonomy" id="595670"/>
    <lineage>
        <taxon>Bacteria</taxon>
        <taxon>Pseudomonadati</taxon>
        <taxon>Pseudomonadota</taxon>
        <taxon>Gammaproteobacteria</taxon>
        <taxon>Moraxellales</taxon>
        <taxon>Moraxellaceae</taxon>
        <taxon>Acinetobacter</taxon>
    </lineage>
</organism>
<protein>
    <submittedName>
        <fullName evidence="9">tRNA(fMet)-specific endonuclease VapC</fullName>
    </submittedName>
</protein>
<dbReference type="Proteomes" id="UP000199035">
    <property type="component" value="Unassembled WGS sequence"/>
</dbReference>
<dbReference type="RefSeq" id="WP_063454736.1">
    <property type="nucleotide sequence ID" value="NZ_FNPK01000047.1"/>
</dbReference>
<comment type="similarity">
    <text evidence="7">Belongs to the PINc/VapC protein family.</text>
</comment>
<sequence length="136" mass="15453">MEYLLDTNIVGYILKGVASNKLKNKLMMINPDDVFISQITHAEIIYGLQKGGNIIKHINRVNSFLETLSILDWDEQCAHAYGKVRNELRLQGVTVQSMDLMIGAHAIGHNMTLISNDHIFDHFKQFGLVLENWQTA</sequence>
<evidence type="ECO:0000313" key="9">
    <source>
        <dbReference type="EMBL" id="SDY88470.1"/>
    </source>
</evidence>
<evidence type="ECO:0000256" key="3">
    <source>
        <dbReference type="ARBA" id="ARBA00022722"/>
    </source>
</evidence>
<evidence type="ECO:0000256" key="6">
    <source>
        <dbReference type="ARBA" id="ARBA00022842"/>
    </source>
</evidence>
<dbReference type="GO" id="GO:0004519">
    <property type="term" value="F:endonuclease activity"/>
    <property type="evidence" value="ECO:0007669"/>
    <property type="project" value="UniProtKB-KW"/>
</dbReference>
<gene>
    <name evidence="9" type="ORF">SAMN05421643_1479</name>
</gene>
<evidence type="ECO:0000313" key="10">
    <source>
        <dbReference type="Proteomes" id="UP000199035"/>
    </source>
</evidence>
<dbReference type="PANTHER" id="PTHR33653">
    <property type="entry name" value="RIBONUCLEASE VAPC2"/>
    <property type="match status" value="1"/>
</dbReference>
<proteinExistence type="inferred from homology"/>
<evidence type="ECO:0000256" key="7">
    <source>
        <dbReference type="ARBA" id="ARBA00038093"/>
    </source>
</evidence>
<name>A0A1H3NIF6_9GAMM</name>
<keyword evidence="9" id="KW-0255">Endonuclease</keyword>